<evidence type="ECO:0000256" key="1">
    <source>
        <dbReference type="SAM" id="Phobius"/>
    </source>
</evidence>
<keyword evidence="1" id="KW-0812">Transmembrane</keyword>
<evidence type="ECO:0000313" key="2">
    <source>
        <dbReference type="EMBL" id="RXR29429.1"/>
    </source>
</evidence>
<gene>
    <name evidence="2" type="ORF">EQG68_13160</name>
</gene>
<dbReference type="OrthoDB" id="117053at2"/>
<accession>A0A4Q1KJQ2</accession>
<dbReference type="AlphaFoldDB" id="A0A4Q1KJQ2"/>
<sequence length="229" mass="25881">MKRKQITQIINVRWFPKFLKTLVAEFLSWFVLKVNATKPFIPVIEDILNKTYNKRIINIEFGIGAGIETVKPFLNDGVKVDSIAISNFNTSEKGVYLFVNSFHQLNASEAKKILQNIEESGNPVVVVEGNNDSLWQIVGMTVFVPLTVLLTAFFVKPFRISRIIFTYLIPILPIVIVIDGCIALLKLYNPTDLLALTSSLENNNYEWKAGKNDNGRGGKIMYLTGRKLQ</sequence>
<organism evidence="2 3">
    <name type="scientific">Flavobacterium piscinae</name>
    <dbReference type="NCBI Taxonomy" id="2506424"/>
    <lineage>
        <taxon>Bacteria</taxon>
        <taxon>Pseudomonadati</taxon>
        <taxon>Bacteroidota</taxon>
        <taxon>Flavobacteriia</taxon>
        <taxon>Flavobacteriales</taxon>
        <taxon>Flavobacteriaceae</taxon>
        <taxon>Flavobacterium</taxon>
    </lineage>
</organism>
<dbReference type="EMBL" id="SBKQ01000014">
    <property type="protein sequence ID" value="RXR29429.1"/>
    <property type="molecule type" value="Genomic_DNA"/>
</dbReference>
<feature type="transmembrane region" description="Helical" evidence="1">
    <location>
        <begin position="134"/>
        <end position="155"/>
    </location>
</feature>
<dbReference type="Proteomes" id="UP000289734">
    <property type="component" value="Unassembled WGS sequence"/>
</dbReference>
<keyword evidence="1" id="KW-1133">Transmembrane helix</keyword>
<protein>
    <submittedName>
        <fullName evidence="2">Uncharacterized protein</fullName>
    </submittedName>
</protein>
<proteinExistence type="predicted"/>
<dbReference type="RefSeq" id="WP_129465355.1">
    <property type="nucleotide sequence ID" value="NZ_SBKQ01000014.1"/>
</dbReference>
<feature type="transmembrane region" description="Helical" evidence="1">
    <location>
        <begin position="167"/>
        <end position="188"/>
    </location>
</feature>
<name>A0A4Q1KJQ2_9FLAO</name>
<keyword evidence="1" id="KW-0472">Membrane</keyword>
<comment type="caution">
    <text evidence="2">The sequence shown here is derived from an EMBL/GenBank/DDBJ whole genome shotgun (WGS) entry which is preliminary data.</text>
</comment>
<reference evidence="3" key="1">
    <citation type="submission" date="2019-01" db="EMBL/GenBank/DDBJ databases">
        <title>Cytophagaceae bacterium strain CAR-16.</title>
        <authorList>
            <person name="Chen W.-M."/>
        </authorList>
    </citation>
    <scope>NUCLEOTIDE SEQUENCE [LARGE SCALE GENOMIC DNA]</scope>
    <source>
        <strain evidence="3">ICH-30</strain>
    </source>
</reference>
<evidence type="ECO:0000313" key="3">
    <source>
        <dbReference type="Proteomes" id="UP000289734"/>
    </source>
</evidence>
<keyword evidence="3" id="KW-1185">Reference proteome</keyword>